<proteinExistence type="predicted"/>
<reference evidence="2" key="1">
    <citation type="submission" date="2016-10" db="EMBL/GenBank/DDBJ databases">
        <authorList>
            <person name="Varghese N."/>
            <person name="Submissions S."/>
        </authorList>
    </citation>
    <scope>NUCLEOTIDE SEQUENCE [LARGE SCALE GENOMIC DNA]</scope>
    <source>
        <strain evidence="2">DSM 45501</strain>
    </source>
</reference>
<accession>A0A1I6Z6F2</accession>
<name>A0A1I6Z6F2_9ACTN</name>
<gene>
    <name evidence="1" type="ORF">SAMN04487904_10416</name>
</gene>
<evidence type="ECO:0000313" key="2">
    <source>
        <dbReference type="Proteomes" id="UP000199165"/>
    </source>
</evidence>
<protein>
    <submittedName>
        <fullName evidence="1">Uncharacterized protein</fullName>
    </submittedName>
</protein>
<dbReference type="RefSeq" id="WP_092976427.1">
    <property type="nucleotide sequence ID" value="NZ_FPAT01000004.1"/>
</dbReference>
<dbReference type="EMBL" id="FPAT01000004">
    <property type="protein sequence ID" value="SFT58286.1"/>
    <property type="molecule type" value="Genomic_DNA"/>
</dbReference>
<dbReference type="AlphaFoldDB" id="A0A1I6Z6F2"/>
<dbReference type="Proteomes" id="UP000199165">
    <property type="component" value="Unassembled WGS sequence"/>
</dbReference>
<evidence type="ECO:0000313" key="1">
    <source>
        <dbReference type="EMBL" id="SFT58286.1"/>
    </source>
</evidence>
<keyword evidence="2" id="KW-1185">Reference proteome</keyword>
<sequence>MTREECIEAAGRILARARARRDSLPIEEAYYPGGPSRESIRAQIIRQRYEAEEVAARPAQ</sequence>
<organism evidence="1 2">
    <name type="scientific">Actinopolyspora righensis</name>
    <dbReference type="NCBI Taxonomy" id="995060"/>
    <lineage>
        <taxon>Bacteria</taxon>
        <taxon>Bacillati</taxon>
        <taxon>Actinomycetota</taxon>
        <taxon>Actinomycetes</taxon>
        <taxon>Actinopolysporales</taxon>
        <taxon>Actinopolysporaceae</taxon>
        <taxon>Actinopolyspora</taxon>
        <taxon>Actinopolyspora alba group</taxon>
    </lineage>
</organism>